<evidence type="ECO:0000256" key="1">
    <source>
        <dbReference type="SAM" id="MobiDB-lite"/>
    </source>
</evidence>
<accession>A0A183D7F1</accession>
<dbReference type="Proteomes" id="UP000271098">
    <property type="component" value="Unassembled WGS sequence"/>
</dbReference>
<feature type="compositionally biased region" description="Polar residues" evidence="1">
    <location>
        <begin position="90"/>
        <end position="105"/>
    </location>
</feature>
<proteinExistence type="predicted"/>
<reference evidence="2 3" key="2">
    <citation type="submission" date="2018-11" db="EMBL/GenBank/DDBJ databases">
        <authorList>
            <consortium name="Pathogen Informatics"/>
        </authorList>
    </citation>
    <scope>NUCLEOTIDE SEQUENCE [LARGE SCALE GENOMIC DNA]</scope>
</reference>
<dbReference type="EMBL" id="UYRT01009012">
    <property type="protein sequence ID" value="VDK46418.1"/>
    <property type="molecule type" value="Genomic_DNA"/>
</dbReference>
<keyword evidence="3" id="KW-1185">Reference proteome</keyword>
<protein>
    <submittedName>
        <fullName evidence="4">ATRX</fullName>
    </submittedName>
</protein>
<evidence type="ECO:0000313" key="2">
    <source>
        <dbReference type="EMBL" id="VDK46418.1"/>
    </source>
</evidence>
<dbReference type="WBParaSite" id="GPUH_0000464901-mRNA-1">
    <property type="protein sequence ID" value="GPUH_0000464901-mRNA-1"/>
    <property type="gene ID" value="GPUH_0000464901"/>
</dbReference>
<feature type="region of interest" description="Disordered" evidence="1">
    <location>
        <begin position="1"/>
        <end position="126"/>
    </location>
</feature>
<reference evidence="4" key="1">
    <citation type="submission" date="2016-06" db="UniProtKB">
        <authorList>
            <consortium name="WormBaseParasite"/>
        </authorList>
    </citation>
    <scope>IDENTIFICATION</scope>
</reference>
<feature type="compositionally biased region" description="Basic and acidic residues" evidence="1">
    <location>
        <begin position="54"/>
        <end position="66"/>
    </location>
</feature>
<evidence type="ECO:0000313" key="3">
    <source>
        <dbReference type="Proteomes" id="UP000271098"/>
    </source>
</evidence>
<organism evidence="4">
    <name type="scientific">Gongylonema pulchrum</name>
    <dbReference type="NCBI Taxonomy" id="637853"/>
    <lineage>
        <taxon>Eukaryota</taxon>
        <taxon>Metazoa</taxon>
        <taxon>Ecdysozoa</taxon>
        <taxon>Nematoda</taxon>
        <taxon>Chromadorea</taxon>
        <taxon>Rhabditida</taxon>
        <taxon>Spirurina</taxon>
        <taxon>Spiruromorpha</taxon>
        <taxon>Spiruroidea</taxon>
        <taxon>Gongylonematidae</taxon>
        <taxon>Gongylonema</taxon>
    </lineage>
</organism>
<evidence type="ECO:0000313" key="4">
    <source>
        <dbReference type="WBParaSite" id="GPUH_0000464901-mRNA-1"/>
    </source>
</evidence>
<name>A0A183D7F1_9BILA</name>
<feature type="compositionally biased region" description="Basic residues" evidence="1">
    <location>
        <begin position="14"/>
        <end position="25"/>
    </location>
</feature>
<sequence length="143" mass="15970">MTLSQRPNVLQEKTKKKERKRKKERRNAPGDTGEGRIEPTNTVSEETLEEGEIVTEKDISPRDMDKTLVSYETSESEGEAEECDVMEDFPQQQVRKNASSTNVSANEKEDEGPIPMGAASTEHHSSQVSNFLITVRDVLMATG</sequence>
<dbReference type="AlphaFoldDB" id="A0A183D7F1"/>
<feature type="compositionally biased region" description="Acidic residues" evidence="1">
    <location>
        <begin position="74"/>
        <end position="87"/>
    </location>
</feature>
<gene>
    <name evidence="2" type="ORF">GPUH_LOCUS4642</name>
</gene>